<evidence type="ECO:0000256" key="2">
    <source>
        <dbReference type="SAM" id="SignalP"/>
    </source>
</evidence>
<protein>
    <submittedName>
        <fullName evidence="3">Uncharacterized protein</fullName>
    </submittedName>
</protein>
<sequence length="232" mass="24264">MLFVVLLRLLSAHRGLPTSACAAPAAPRGCVRGSAAMRLGEGGQGAVGGALLGALLGGPFGAVWGAQLGGALGSAKAKERANEARLERLGLSRDLREKAAACAADLAEAEEGRQLARTALESAQRVERNLAESASESYAAAQAALSQGDEAAAREHLLKRYETNTRLSAARISSLEAAERVATMESAVQSLSEQAMQMEQLLRRAVASKSATLASQDLEDPLLRKFRELEGL</sequence>
<accession>A0AB34JC47</accession>
<evidence type="ECO:0000313" key="3">
    <source>
        <dbReference type="EMBL" id="KAL1519260.1"/>
    </source>
</evidence>
<feature type="signal peptide" evidence="2">
    <location>
        <begin position="1"/>
        <end position="22"/>
    </location>
</feature>
<evidence type="ECO:0000256" key="1">
    <source>
        <dbReference type="SAM" id="Coils"/>
    </source>
</evidence>
<name>A0AB34JC47_PRYPA</name>
<feature type="chain" id="PRO_5044201955" evidence="2">
    <location>
        <begin position="23"/>
        <end position="232"/>
    </location>
</feature>
<dbReference type="AlphaFoldDB" id="A0AB34JC47"/>
<keyword evidence="2" id="KW-0732">Signal</keyword>
<dbReference type="Proteomes" id="UP001515480">
    <property type="component" value="Unassembled WGS sequence"/>
</dbReference>
<gene>
    <name evidence="3" type="ORF">AB1Y20_022789</name>
</gene>
<keyword evidence="4" id="KW-1185">Reference proteome</keyword>
<proteinExistence type="predicted"/>
<dbReference type="EMBL" id="JBGBPQ010000009">
    <property type="protein sequence ID" value="KAL1519260.1"/>
    <property type="molecule type" value="Genomic_DNA"/>
</dbReference>
<organism evidence="3 4">
    <name type="scientific">Prymnesium parvum</name>
    <name type="common">Toxic golden alga</name>
    <dbReference type="NCBI Taxonomy" id="97485"/>
    <lineage>
        <taxon>Eukaryota</taxon>
        <taxon>Haptista</taxon>
        <taxon>Haptophyta</taxon>
        <taxon>Prymnesiophyceae</taxon>
        <taxon>Prymnesiales</taxon>
        <taxon>Prymnesiaceae</taxon>
        <taxon>Prymnesium</taxon>
    </lineage>
</organism>
<evidence type="ECO:0000313" key="4">
    <source>
        <dbReference type="Proteomes" id="UP001515480"/>
    </source>
</evidence>
<feature type="coiled-coil region" evidence="1">
    <location>
        <begin position="181"/>
        <end position="208"/>
    </location>
</feature>
<comment type="caution">
    <text evidence="3">The sequence shown here is derived from an EMBL/GenBank/DDBJ whole genome shotgun (WGS) entry which is preliminary data.</text>
</comment>
<keyword evidence="1" id="KW-0175">Coiled coil</keyword>
<reference evidence="3 4" key="1">
    <citation type="journal article" date="2024" name="Science">
        <title>Giant polyketide synthase enzymes in the biosynthesis of giant marine polyether toxins.</title>
        <authorList>
            <person name="Fallon T.R."/>
            <person name="Shende V.V."/>
            <person name="Wierzbicki I.H."/>
            <person name="Pendleton A.L."/>
            <person name="Watervoot N.F."/>
            <person name="Auber R.P."/>
            <person name="Gonzalez D.J."/>
            <person name="Wisecaver J.H."/>
            <person name="Moore B.S."/>
        </authorList>
    </citation>
    <scope>NUCLEOTIDE SEQUENCE [LARGE SCALE GENOMIC DNA]</scope>
    <source>
        <strain evidence="3 4">12B1</strain>
    </source>
</reference>